<dbReference type="NCBIfam" id="TIGR00249">
    <property type="entry name" value="sixA"/>
    <property type="match status" value="1"/>
</dbReference>
<dbReference type="SUPFAM" id="SSF53254">
    <property type="entry name" value="Phosphoglycerate mutase-like"/>
    <property type="match status" value="1"/>
</dbReference>
<gene>
    <name evidence="1" type="ORF">SAMN02745119_01265</name>
</gene>
<dbReference type="Proteomes" id="UP000190102">
    <property type="component" value="Unassembled WGS sequence"/>
</dbReference>
<dbReference type="AlphaFoldDB" id="A0A1T4MF90"/>
<dbReference type="GO" id="GO:0101006">
    <property type="term" value="F:protein histidine phosphatase activity"/>
    <property type="evidence" value="ECO:0007669"/>
    <property type="project" value="InterPro"/>
</dbReference>
<dbReference type="RefSeq" id="WP_078789529.1">
    <property type="nucleotide sequence ID" value="NZ_FUWR01000005.1"/>
</dbReference>
<evidence type="ECO:0000313" key="2">
    <source>
        <dbReference type="Proteomes" id="UP000190102"/>
    </source>
</evidence>
<dbReference type="STRING" id="115783.SAMN02745119_01265"/>
<name>A0A1T4MF90_9BACT</name>
<dbReference type="GO" id="GO:0005737">
    <property type="term" value="C:cytoplasm"/>
    <property type="evidence" value="ECO:0007669"/>
    <property type="project" value="InterPro"/>
</dbReference>
<dbReference type="Pfam" id="PF00300">
    <property type="entry name" value="His_Phos_1"/>
    <property type="match status" value="1"/>
</dbReference>
<keyword evidence="2" id="KW-1185">Reference proteome</keyword>
<dbReference type="EMBL" id="FUWR01000005">
    <property type="protein sequence ID" value="SJZ65448.1"/>
    <property type="molecule type" value="Genomic_DNA"/>
</dbReference>
<dbReference type="Gene3D" id="3.40.50.1240">
    <property type="entry name" value="Phosphoglycerate mutase-like"/>
    <property type="match status" value="1"/>
</dbReference>
<proteinExistence type="predicted"/>
<organism evidence="1 2">
    <name type="scientific">Trichlorobacter thiogenes</name>
    <dbReference type="NCBI Taxonomy" id="115783"/>
    <lineage>
        <taxon>Bacteria</taxon>
        <taxon>Pseudomonadati</taxon>
        <taxon>Thermodesulfobacteriota</taxon>
        <taxon>Desulfuromonadia</taxon>
        <taxon>Geobacterales</taxon>
        <taxon>Geobacteraceae</taxon>
        <taxon>Trichlorobacter</taxon>
    </lineage>
</organism>
<dbReference type="SMART" id="SM00855">
    <property type="entry name" value="PGAM"/>
    <property type="match status" value="1"/>
</dbReference>
<dbReference type="CDD" id="cd07067">
    <property type="entry name" value="HP_PGM_like"/>
    <property type="match status" value="1"/>
</dbReference>
<evidence type="ECO:0000313" key="1">
    <source>
        <dbReference type="EMBL" id="SJZ65448.1"/>
    </source>
</evidence>
<sequence length="170" mass="18539">MEIYLVRHAEAVEQAEGLEDSTRWLTKKGRKAMQKAASRLHKKRVRPDQIITSPLTRAVQTAELLMAEVGSHAELSADSRLAPESTADQVVELLHSRQKLKSIMLVGHEPLLSQTAALLLGKEQVAGLGKGSCLCLEPRLKPGKPARFLWLAPAGGKLISSVKKVLVPVQ</sequence>
<dbReference type="InterPro" id="IPR004449">
    <property type="entry name" value="SixA"/>
</dbReference>
<accession>A0A1T4MF90</accession>
<protein>
    <submittedName>
        <fullName evidence="1">Phosphohistidine phosphatase, SixA</fullName>
    </submittedName>
</protein>
<dbReference type="InterPro" id="IPR029033">
    <property type="entry name" value="His_PPase_superfam"/>
</dbReference>
<dbReference type="OrthoDB" id="194934at2"/>
<dbReference type="InterPro" id="IPR013078">
    <property type="entry name" value="His_Pase_superF_clade-1"/>
</dbReference>
<dbReference type="InterPro" id="IPR050275">
    <property type="entry name" value="PGM_Phosphatase"/>
</dbReference>
<dbReference type="PANTHER" id="PTHR48100">
    <property type="entry name" value="BROAD-SPECIFICITY PHOSPHATASE YOR283W-RELATED"/>
    <property type="match status" value="1"/>
</dbReference>
<reference evidence="2" key="1">
    <citation type="submission" date="2017-02" db="EMBL/GenBank/DDBJ databases">
        <authorList>
            <person name="Varghese N."/>
            <person name="Submissions S."/>
        </authorList>
    </citation>
    <scope>NUCLEOTIDE SEQUENCE [LARGE SCALE GENOMIC DNA]</scope>
    <source>
        <strain evidence="2">ATCC BAA-34</strain>
    </source>
</reference>